<dbReference type="InterPro" id="IPR002173">
    <property type="entry name" value="Carboh/pur_kinase_PfkB_CS"/>
</dbReference>
<dbReference type="Proteomes" id="UP000824076">
    <property type="component" value="Unassembled WGS sequence"/>
</dbReference>
<accession>A0A9D1LH03</accession>
<dbReference type="InterPro" id="IPR029056">
    <property type="entry name" value="Ribokinase-like"/>
</dbReference>
<dbReference type="PANTHER" id="PTHR43085">
    <property type="entry name" value="HEXOKINASE FAMILY MEMBER"/>
    <property type="match status" value="1"/>
</dbReference>
<comment type="similarity">
    <text evidence="1">Belongs to the carbohydrate kinase PfkB family.</text>
</comment>
<evidence type="ECO:0000256" key="1">
    <source>
        <dbReference type="ARBA" id="ARBA00010688"/>
    </source>
</evidence>
<dbReference type="GO" id="GO:0016301">
    <property type="term" value="F:kinase activity"/>
    <property type="evidence" value="ECO:0007669"/>
    <property type="project" value="UniProtKB-KW"/>
</dbReference>
<dbReference type="Gene3D" id="3.40.1190.20">
    <property type="match status" value="1"/>
</dbReference>
<dbReference type="EMBL" id="DVMS01000044">
    <property type="protein sequence ID" value="HIU38367.1"/>
    <property type="molecule type" value="Genomic_DNA"/>
</dbReference>
<evidence type="ECO:0000313" key="5">
    <source>
        <dbReference type="EMBL" id="HIU38367.1"/>
    </source>
</evidence>
<reference evidence="5" key="2">
    <citation type="journal article" date="2021" name="PeerJ">
        <title>Extensive microbial diversity within the chicken gut microbiome revealed by metagenomics and culture.</title>
        <authorList>
            <person name="Gilroy R."/>
            <person name="Ravi A."/>
            <person name="Getino M."/>
            <person name="Pursley I."/>
            <person name="Horton D.L."/>
            <person name="Alikhan N.F."/>
            <person name="Baker D."/>
            <person name="Gharbi K."/>
            <person name="Hall N."/>
            <person name="Watson M."/>
            <person name="Adriaenssens E.M."/>
            <person name="Foster-Nyarko E."/>
            <person name="Jarju S."/>
            <person name="Secka A."/>
            <person name="Antonio M."/>
            <person name="Oren A."/>
            <person name="Chaudhuri R.R."/>
            <person name="La Ragione R."/>
            <person name="Hildebrand F."/>
            <person name="Pallen M.J."/>
        </authorList>
    </citation>
    <scope>NUCLEOTIDE SEQUENCE</scope>
    <source>
        <strain evidence="5">17073</strain>
    </source>
</reference>
<sequence>MDEKHYIVGIGEILWDMFPTGKRLGGAPANFAYHAAQAGLDGIAVSAVGNDALGQEAEAALAAKRLATHLEHVPFPTGTVRVSLDDAGTATYEFAPDAAWDNLEYTPALDAIARAARAVCFGTLAQRAAKSRATVRRFVEAVDGMRVFDINLRGNFYDRDTIEESLQICNILKINDDEIRIIARMFDLPDSEPDICCRKLISHFGLDMVVLTCGADGSHVFTRQGATSHLPTPHVKVADTVGAGDSFTAAFVSALVKGEDLDTAHRKATEVAAYVCSCEGAMPPYNCRKI</sequence>
<feature type="domain" description="Carbohydrate kinase PfkB" evidence="4">
    <location>
        <begin position="21"/>
        <end position="283"/>
    </location>
</feature>
<dbReference type="PROSITE" id="PS00584">
    <property type="entry name" value="PFKB_KINASES_2"/>
    <property type="match status" value="1"/>
</dbReference>
<dbReference type="Pfam" id="PF00294">
    <property type="entry name" value="PfkB"/>
    <property type="match status" value="1"/>
</dbReference>
<comment type="caution">
    <text evidence="5">The sequence shown here is derived from an EMBL/GenBank/DDBJ whole genome shotgun (WGS) entry which is preliminary data.</text>
</comment>
<dbReference type="InterPro" id="IPR011611">
    <property type="entry name" value="PfkB_dom"/>
</dbReference>
<evidence type="ECO:0000256" key="3">
    <source>
        <dbReference type="ARBA" id="ARBA00022777"/>
    </source>
</evidence>
<dbReference type="AlphaFoldDB" id="A0A9D1LH03"/>
<dbReference type="SUPFAM" id="SSF53613">
    <property type="entry name" value="Ribokinase-like"/>
    <property type="match status" value="1"/>
</dbReference>
<reference evidence="5" key="1">
    <citation type="submission" date="2020-10" db="EMBL/GenBank/DDBJ databases">
        <authorList>
            <person name="Gilroy R."/>
        </authorList>
    </citation>
    <scope>NUCLEOTIDE SEQUENCE</scope>
    <source>
        <strain evidence="5">17073</strain>
    </source>
</reference>
<evidence type="ECO:0000256" key="2">
    <source>
        <dbReference type="ARBA" id="ARBA00022679"/>
    </source>
</evidence>
<dbReference type="PANTHER" id="PTHR43085:SF57">
    <property type="entry name" value="CARBOHYDRATE KINASE PFKB DOMAIN-CONTAINING PROTEIN"/>
    <property type="match status" value="1"/>
</dbReference>
<proteinExistence type="inferred from homology"/>
<organism evidence="5 6">
    <name type="scientific">Candidatus Limisoma intestinavium</name>
    <dbReference type="NCBI Taxonomy" id="2840856"/>
    <lineage>
        <taxon>Bacteria</taxon>
        <taxon>Pseudomonadati</taxon>
        <taxon>Bacteroidota</taxon>
        <taxon>Bacteroidia</taxon>
        <taxon>Bacteroidales</taxon>
        <taxon>Candidatus Limisoma</taxon>
    </lineage>
</organism>
<keyword evidence="2" id="KW-0808">Transferase</keyword>
<gene>
    <name evidence="5" type="ORF">IAD18_01725</name>
</gene>
<name>A0A9D1LH03_9BACT</name>
<evidence type="ECO:0000313" key="6">
    <source>
        <dbReference type="Proteomes" id="UP000824076"/>
    </source>
</evidence>
<keyword evidence="3 5" id="KW-0418">Kinase</keyword>
<dbReference type="CDD" id="cd01167">
    <property type="entry name" value="bac_FRK"/>
    <property type="match status" value="1"/>
</dbReference>
<protein>
    <submittedName>
        <fullName evidence="5">Carbohydrate kinase</fullName>
    </submittedName>
</protein>
<evidence type="ECO:0000259" key="4">
    <source>
        <dbReference type="Pfam" id="PF00294"/>
    </source>
</evidence>
<dbReference type="InterPro" id="IPR050306">
    <property type="entry name" value="PfkB_Carbo_kinase"/>
</dbReference>